<dbReference type="OrthoDB" id="1000051at2759"/>
<dbReference type="AlphaFoldDB" id="A0A9D3V630"/>
<proteinExistence type="predicted"/>
<gene>
    <name evidence="1" type="ORF">J1N35_025190</name>
</gene>
<dbReference type="InterPro" id="IPR055298">
    <property type="entry name" value="AtLOH3-like"/>
</dbReference>
<accession>A0A9D3V630</accession>
<organism evidence="1 2">
    <name type="scientific">Gossypium stocksii</name>
    <dbReference type="NCBI Taxonomy" id="47602"/>
    <lineage>
        <taxon>Eukaryota</taxon>
        <taxon>Viridiplantae</taxon>
        <taxon>Streptophyta</taxon>
        <taxon>Embryophyta</taxon>
        <taxon>Tracheophyta</taxon>
        <taxon>Spermatophyta</taxon>
        <taxon>Magnoliopsida</taxon>
        <taxon>eudicotyledons</taxon>
        <taxon>Gunneridae</taxon>
        <taxon>Pentapetalae</taxon>
        <taxon>rosids</taxon>
        <taxon>malvids</taxon>
        <taxon>Malvales</taxon>
        <taxon>Malvaceae</taxon>
        <taxon>Malvoideae</taxon>
        <taxon>Gossypium</taxon>
    </lineage>
</organism>
<keyword evidence="2" id="KW-1185">Reference proteome</keyword>
<name>A0A9D3V630_9ROSI</name>
<dbReference type="EMBL" id="JAIQCV010000008">
    <property type="protein sequence ID" value="KAH1072862.1"/>
    <property type="molecule type" value="Genomic_DNA"/>
</dbReference>
<evidence type="ECO:0000313" key="1">
    <source>
        <dbReference type="EMBL" id="KAH1072862.1"/>
    </source>
</evidence>
<protein>
    <submittedName>
        <fullName evidence="1">Uncharacterized protein</fullName>
    </submittedName>
</protein>
<sequence length="119" mass="14140">MGGILYLIAQNKVDRGRSYCSRIQRYNLTIEHHYQFDIFIAGIGSLLKEMNSRFNDEVAELLVLSSVLDPHDKYKTFRVEDICKLMNDFYPNDFMEQEKLHMNIQLEHFQLDVYQSTKL</sequence>
<dbReference type="PANTHER" id="PTHR11697">
    <property type="entry name" value="GENERAL TRANSCRIPTION FACTOR 2-RELATED ZINC FINGER PROTEIN"/>
    <property type="match status" value="1"/>
</dbReference>
<dbReference type="Proteomes" id="UP000828251">
    <property type="component" value="Unassembled WGS sequence"/>
</dbReference>
<reference evidence="1 2" key="1">
    <citation type="journal article" date="2021" name="Plant Biotechnol. J.">
        <title>Multi-omics assisted identification of the key and species-specific regulatory components of drought-tolerant mechanisms in Gossypium stocksii.</title>
        <authorList>
            <person name="Yu D."/>
            <person name="Ke L."/>
            <person name="Zhang D."/>
            <person name="Wu Y."/>
            <person name="Sun Y."/>
            <person name="Mei J."/>
            <person name="Sun J."/>
            <person name="Sun Y."/>
        </authorList>
    </citation>
    <scope>NUCLEOTIDE SEQUENCE [LARGE SCALE GENOMIC DNA]</scope>
    <source>
        <strain evidence="2">cv. E1</strain>
        <tissue evidence="1">Leaf</tissue>
    </source>
</reference>
<comment type="caution">
    <text evidence="1">The sequence shown here is derived from an EMBL/GenBank/DDBJ whole genome shotgun (WGS) entry which is preliminary data.</text>
</comment>
<dbReference type="PANTHER" id="PTHR11697:SF230">
    <property type="entry name" value="ZINC FINGER, MYM DOMAIN CONTAINING 1"/>
    <property type="match status" value="1"/>
</dbReference>
<evidence type="ECO:0000313" key="2">
    <source>
        <dbReference type="Proteomes" id="UP000828251"/>
    </source>
</evidence>